<feature type="chain" id="PRO_5037225431" evidence="2">
    <location>
        <begin position="24"/>
        <end position="126"/>
    </location>
</feature>
<reference evidence="4 5" key="1">
    <citation type="submission" date="2021-03" db="EMBL/GenBank/DDBJ databases">
        <title>Lysobacter sp. nov. isolated from soil of gangwondo yeongwol, south Korea.</title>
        <authorList>
            <person name="Kim K.R."/>
            <person name="Kim K.H."/>
            <person name="Jeon C.O."/>
        </authorList>
    </citation>
    <scope>NUCLEOTIDE SEQUENCE [LARGE SCALE GENOMIC DNA]</scope>
    <source>
        <strain evidence="4 5">R19</strain>
    </source>
</reference>
<keyword evidence="5" id="KW-1185">Reference proteome</keyword>
<organism evidence="4 5">
    <name type="scientific">Agrilutibacter solisilvae</name>
    <dbReference type="NCBI Taxonomy" id="2763317"/>
    <lineage>
        <taxon>Bacteria</taxon>
        <taxon>Pseudomonadati</taxon>
        <taxon>Pseudomonadota</taxon>
        <taxon>Gammaproteobacteria</taxon>
        <taxon>Lysobacterales</taxon>
        <taxon>Lysobacteraceae</taxon>
        <taxon>Agrilutibacter</taxon>
    </lineage>
</organism>
<dbReference type="Proteomes" id="UP000639274">
    <property type="component" value="Chromosome"/>
</dbReference>
<gene>
    <name evidence="4" type="ORF">I8J32_007500</name>
</gene>
<evidence type="ECO:0000256" key="2">
    <source>
        <dbReference type="SAM" id="SignalP"/>
    </source>
</evidence>
<dbReference type="AlphaFoldDB" id="A0A974Y1P6"/>
<proteinExistence type="predicted"/>
<sequence length="126" mass="13225">MSVRTIRIGLGLVALLAALPVLAGQVYQWKDAKGVTHYSDSPPPETAYKNRNVDDAPPAAAAAKTEDPRCAIARMNLQRLKDAKGPVGLDADGDGKPDKEMTAEETAAQVHLAETTLKNTCAAGAT</sequence>
<dbReference type="RefSeq" id="WP_200610259.1">
    <property type="nucleotide sequence ID" value="NZ_CP071518.1"/>
</dbReference>
<dbReference type="KEGG" id="lsf:I8J32_007500"/>
<feature type="domain" description="DUF4124" evidence="3">
    <location>
        <begin position="14"/>
        <end position="64"/>
    </location>
</feature>
<dbReference type="Pfam" id="PF13511">
    <property type="entry name" value="DUF4124"/>
    <property type="match status" value="1"/>
</dbReference>
<protein>
    <submittedName>
        <fullName evidence="4">DUF4124 domain-containing protein</fullName>
    </submittedName>
</protein>
<evidence type="ECO:0000313" key="5">
    <source>
        <dbReference type="Proteomes" id="UP000639274"/>
    </source>
</evidence>
<evidence type="ECO:0000256" key="1">
    <source>
        <dbReference type="SAM" id="MobiDB-lite"/>
    </source>
</evidence>
<evidence type="ECO:0000259" key="3">
    <source>
        <dbReference type="Pfam" id="PF13511"/>
    </source>
</evidence>
<keyword evidence="2" id="KW-0732">Signal</keyword>
<evidence type="ECO:0000313" key="4">
    <source>
        <dbReference type="EMBL" id="QSX79679.1"/>
    </source>
</evidence>
<name>A0A974Y1P6_9GAMM</name>
<feature type="region of interest" description="Disordered" evidence="1">
    <location>
        <begin position="34"/>
        <end position="67"/>
    </location>
</feature>
<dbReference type="EMBL" id="CP071518">
    <property type="protein sequence ID" value="QSX79679.1"/>
    <property type="molecule type" value="Genomic_DNA"/>
</dbReference>
<feature type="signal peptide" evidence="2">
    <location>
        <begin position="1"/>
        <end position="23"/>
    </location>
</feature>
<accession>A0A974Y1P6</accession>
<dbReference type="InterPro" id="IPR025392">
    <property type="entry name" value="DUF4124"/>
</dbReference>